<protein>
    <submittedName>
        <fullName evidence="1">Uncharacterized protein</fullName>
    </submittedName>
</protein>
<dbReference type="EMBL" id="QQAX01000003">
    <property type="protein sequence ID" value="RDI48126.1"/>
    <property type="molecule type" value="Genomic_DNA"/>
</dbReference>
<dbReference type="Proteomes" id="UP000254720">
    <property type="component" value="Unassembled WGS sequence"/>
</dbReference>
<evidence type="ECO:0000313" key="2">
    <source>
        <dbReference type="Proteomes" id="UP000254720"/>
    </source>
</evidence>
<gene>
    <name evidence="1" type="ORF">C8D86_10391</name>
</gene>
<accession>A0A370GXX0</accession>
<keyword evidence="2" id="KW-1185">Reference proteome</keyword>
<proteinExistence type="predicted"/>
<dbReference type="AlphaFoldDB" id="A0A370GXX0"/>
<sequence length="34" mass="3855">MTTLSPHFIVSMLSLYANQTHLIVVKKEEAMSYA</sequence>
<organism evidence="1 2">
    <name type="scientific">Aquicella lusitana</name>
    <dbReference type="NCBI Taxonomy" id="254246"/>
    <lineage>
        <taxon>Bacteria</taxon>
        <taxon>Pseudomonadati</taxon>
        <taxon>Pseudomonadota</taxon>
        <taxon>Gammaproteobacteria</taxon>
        <taxon>Legionellales</taxon>
        <taxon>Coxiellaceae</taxon>
        <taxon>Aquicella</taxon>
    </lineage>
</organism>
<evidence type="ECO:0000313" key="1">
    <source>
        <dbReference type="EMBL" id="RDI48126.1"/>
    </source>
</evidence>
<comment type="caution">
    <text evidence="1">The sequence shown here is derived from an EMBL/GenBank/DDBJ whole genome shotgun (WGS) entry which is preliminary data.</text>
</comment>
<name>A0A370GXX0_9COXI</name>
<reference evidence="1 2" key="1">
    <citation type="submission" date="2018-07" db="EMBL/GenBank/DDBJ databases">
        <title>Genomic Encyclopedia of Type Strains, Phase IV (KMG-IV): sequencing the most valuable type-strain genomes for metagenomic binning, comparative biology and taxonomic classification.</title>
        <authorList>
            <person name="Goeker M."/>
        </authorList>
    </citation>
    <scope>NUCLEOTIDE SEQUENCE [LARGE SCALE GENOMIC DNA]</scope>
    <source>
        <strain evidence="1 2">DSM 16500</strain>
    </source>
</reference>